<reference evidence="1 2" key="1">
    <citation type="submission" date="2018-11" db="EMBL/GenBank/DDBJ databases">
        <title>Vibrio ponticus strain CAIM 1751 pathogenic for the snapper Lutjanus guttatus.</title>
        <authorList>
            <person name="Soto-Rodriguez S."/>
            <person name="Lozano-Olvera R."/>
            <person name="Gomez-Gil B."/>
        </authorList>
    </citation>
    <scope>NUCLEOTIDE SEQUENCE [LARGE SCALE GENOMIC DNA]</scope>
    <source>
        <strain evidence="1 2">CAIM 1751</strain>
    </source>
</reference>
<evidence type="ECO:0000313" key="1">
    <source>
        <dbReference type="EMBL" id="ROV59094.1"/>
    </source>
</evidence>
<protein>
    <submittedName>
        <fullName evidence="1">AraC family transcriptional regulator</fullName>
    </submittedName>
</protein>
<proteinExistence type="predicted"/>
<sequence>MHYSISLQTTEFDFLSITPRKKLLKHSLLRVEDGLALVRLGKNEFVVEPGKVLWLPFDCLTSITYFPQTKASIVEVSSRVAMPMPKQAGFVKLNELANALLNRLITLNAPHETKLDLYRVLLAELATLQPSLKHSKLGNAIAEWKPNQKSELPKELQLALTVREARRRLLSGGKQQTVVDELFGGDDASFALMLESICGQSSFK</sequence>
<accession>A0A3N3DX51</accession>
<gene>
    <name evidence="1" type="ORF">EGH82_15305</name>
</gene>
<name>A0A3N3DX51_9VIBR</name>
<evidence type="ECO:0000313" key="2">
    <source>
        <dbReference type="Proteomes" id="UP000278792"/>
    </source>
</evidence>
<dbReference type="EMBL" id="RKIK01000052">
    <property type="protein sequence ID" value="ROV59094.1"/>
    <property type="molecule type" value="Genomic_DNA"/>
</dbReference>
<dbReference type="AlphaFoldDB" id="A0A3N3DX51"/>
<dbReference type="RefSeq" id="WP_123782751.1">
    <property type="nucleotide sequence ID" value="NZ_RKIK01000052.1"/>
</dbReference>
<organism evidence="1 2">
    <name type="scientific">Vibrio ponticus</name>
    <dbReference type="NCBI Taxonomy" id="265668"/>
    <lineage>
        <taxon>Bacteria</taxon>
        <taxon>Pseudomonadati</taxon>
        <taxon>Pseudomonadota</taxon>
        <taxon>Gammaproteobacteria</taxon>
        <taxon>Vibrionales</taxon>
        <taxon>Vibrionaceae</taxon>
        <taxon>Vibrio</taxon>
    </lineage>
</organism>
<dbReference type="Proteomes" id="UP000278792">
    <property type="component" value="Unassembled WGS sequence"/>
</dbReference>
<comment type="caution">
    <text evidence="1">The sequence shown here is derived from an EMBL/GenBank/DDBJ whole genome shotgun (WGS) entry which is preliminary data.</text>
</comment>